<comment type="similarity">
    <text evidence="5">Belongs to the U2 small nuclear ribonucleoprotein A family.</text>
</comment>
<dbReference type="InterPro" id="IPR044640">
    <property type="entry name" value="RU2A"/>
</dbReference>
<dbReference type="PROSITE" id="PS51450">
    <property type="entry name" value="LRR"/>
    <property type="match status" value="1"/>
</dbReference>
<feature type="compositionally biased region" description="Acidic residues" evidence="7">
    <location>
        <begin position="243"/>
        <end position="257"/>
    </location>
</feature>
<evidence type="ECO:0000256" key="3">
    <source>
        <dbReference type="ARBA" id="ARBA00022737"/>
    </source>
</evidence>
<proteinExistence type="inferred from homology"/>
<evidence type="ECO:0000256" key="4">
    <source>
        <dbReference type="ARBA" id="ARBA00023242"/>
    </source>
</evidence>
<accession>A0A167XJ27</accession>
<dbReference type="VEuPathDB" id="FungiDB:AAP_04095"/>
<dbReference type="GO" id="GO:0071014">
    <property type="term" value="C:post-mRNA release spliceosomal complex"/>
    <property type="evidence" value="ECO:0007669"/>
    <property type="project" value="EnsemblFungi"/>
</dbReference>
<comment type="subcellular location">
    <subcellularLocation>
        <location evidence="1">Nucleus</location>
    </subcellularLocation>
</comment>
<evidence type="ECO:0000313" key="8">
    <source>
        <dbReference type="EMBL" id="KZZ90145.1"/>
    </source>
</evidence>
<evidence type="ECO:0000256" key="5">
    <source>
        <dbReference type="ARBA" id="ARBA00024196"/>
    </source>
</evidence>
<feature type="region of interest" description="Disordered" evidence="7">
    <location>
        <begin position="229"/>
        <end position="257"/>
    </location>
</feature>
<dbReference type="AlphaFoldDB" id="A0A167XJ27"/>
<dbReference type="InterPro" id="IPR032675">
    <property type="entry name" value="LRR_dom_sf"/>
</dbReference>
<dbReference type="GO" id="GO:0005686">
    <property type="term" value="C:U2 snRNP"/>
    <property type="evidence" value="ECO:0007669"/>
    <property type="project" value="EnsemblFungi"/>
</dbReference>
<dbReference type="EMBL" id="AZGZ01000018">
    <property type="protein sequence ID" value="KZZ90145.1"/>
    <property type="molecule type" value="Genomic_DNA"/>
</dbReference>
<dbReference type="Gene3D" id="3.80.10.10">
    <property type="entry name" value="Ribonuclease Inhibitor"/>
    <property type="match status" value="1"/>
</dbReference>
<dbReference type="FunFam" id="3.80.10.10:FF:000026">
    <property type="entry name" value="U2 small nuclear ribonucleoprotein A"/>
    <property type="match status" value="1"/>
</dbReference>
<dbReference type="GO" id="GO:0000398">
    <property type="term" value="P:mRNA splicing, via spliceosome"/>
    <property type="evidence" value="ECO:0007669"/>
    <property type="project" value="InterPro"/>
</dbReference>
<dbReference type="PANTHER" id="PTHR10552:SF6">
    <property type="entry name" value="U2 SMALL NUCLEAR RIBONUCLEOPROTEIN A"/>
    <property type="match status" value="1"/>
</dbReference>
<protein>
    <recommendedName>
        <fullName evidence="6">U2 small nuclear ribonucleoprotein A'</fullName>
    </recommendedName>
</protein>
<dbReference type="GO" id="GO:0030620">
    <property type="term" value="F:U2 snRNA binding"/>
    <property type="evidence" value="ECO:0007669"/>
    <property type="project" value="InterPro"/>
</dbReference>
<dbReference type="OrthoDB" id="433501at2759"/>
<gene>
    <name evidence="8" type="ORF">AAP_04095</name>
</gene>
<keyword evidence="4" id="KW-0539">Nucleus</keyword>
<evidence type="ECO:0000256" key="2">
    <source>
        <dbReference type="ARBA" id="ARBA00022614"/>
    </source>
</evidence>
<evidence type="ECO:0000256" key="1">
    <source>
        <dbReference type="ARBA" id="ARBA00004123"/>
    </source>
</evidence>
<dbReference type="Pfam" id="PF14580">
    <property type="entry name" value="LRR_9"/>
    <property type="match status" value="1"/>
</dbReference>
<keyword evidence="2" id="KW-0433">Leucine-rich repeat</keyword>
<keyword evidence="3" id="KW-0677">Repeat</keyword>
<evidence type="ECO:0000313" key="9">
    <source>
        <dbReference type="Proteomes" id="UP000242877"/>
    </source>
</evidence>
<comment type="caution">
    <text evidence="8">The sequence shown here is derived from an EMBL/GenBank/DDBJ whole genome shotgun (WGS) entry which is preliminary data.</text>
</comment>
<dbReference type="Proteomes" id="UP000242877">
    <property type="component" value="Unassembled WGS sequence"/>
</dbReference>
<dbReference type="InterPro" id="IPR001611">
    <property type="entry name" value="Leu-rich_rpt"/>
</dbReference>
<sequence>MRLTTELIQSSLSYINPLKERELDLRGHKIPAIENLGVAGDQECIDFTDNDILSISNFPLSPRLRTLLFARNRITHIQPSLAKSIPGLTTLVLTQNNIAELADLEPLRHLSKLTHLSILENPVARKEHYRLWVIWLVPSVRFLDYQKVKDAERGRAAELFGTFEEPTDLAKKTLGVKSRVFDPSAIEATRGVGPTERAIRVKLTPKERKRAEKLIREAKDLQTIARLERELNEGRVPGGTVGYEDDDSDEDNDTKMS</sequence>
<evidence type="ECO:0000256" key="6">
    <source>
        <dbReference type="ARBA" id="ARBA00024238"/>
    </source>
</evidence>
<dbReference type="SUPFAM" id="SSF52058">
    <property type="entry name" value="L domain-like"/>
    <property type="match status" value="1"/>
</dbReference>
<dbReference type="PANTHER" id="PTHR10552">
    <property type="entry name" value="U2 SMALL NUCLEAR RIBONUCLEOPROTEIN A"/>
    <property type="match status" value="1"/>
</dbReference>
<keyword evidence="9" id="KW-1185">Reference proteome</keyword>
<reference evidence="8 9" key="1">
    <citation type="journal article" date="2016" name="Genome Biol. Evol.">
        <title>Divergent and convergent evolution of fungal pathogenicity.</title>
        <authorList>
            <person name="Shang Y."/>
            <person name="Xiao G."/>
            <person name="Zheng P."/>
            <person name="Cen K."/>
            <person name="Zhan S."/>
            <person name="Wang C."/>
        </authorList>
    </citation>
    <scope>NUCLEOTIDE SEQUENCE [LARGE SCALE GENOMIC DNA]</scope>
    <source>
        <strain evidence="8 9">ARSEF 7405</strain>
    </source>
</reference>
<evidence type="ECO:0000256" key="7">
    <source>
        <dbReference type="SAM" id="MobiDB-lite"/>
    </source>
</evidence>
<organism evidence="8 9">
    <name type="scientific">Ascosphaera apis ARSEF 7405</name>
    <dbReference type="NCBI Taxonomy" id="392613"/>
    <lineage>
        <taxon>Eukaryota</taxon>
        <taxon>Fungi</taxon>
        <taxon>Dikarya</taxon>
        <taxon>Ascomycota</taxon>
        <taxon>Pezizomycotina</taxon>
        <taxon>Eurotiomycetes</taxon>
        <taxon>Eurotiomycetidae</taxon>
        <taxon>Onygenales</taxon>
        <taxon>Ascosphaeraceae</taxon>
        <taxon>Ascosphaera</taxon>
    </lineage>
</organism>
<name>A0A167XJ27_9EURO</name>